<dbReference type="FunFam" id="3.40.309.10:FF:000003">
    <property type="entry name" value="Aldehyde dehydrogenase"/>
    <property type="match status" value="1"/>
</dbReference>
<evidence type="ECO:0000256" key="3">
    <source>
        <dbReference type="ARBA" id="ARBA00023027"/>
    </source>
</evidence>
<dbReference type="PANTHER" id="PTHR43570:SF16">
    <property type="entry name" value="ALDEHYDE DEHYDROGENASE TYPE III, ISOFORM Q"/>
    <property type="match status" value="1"/>
</dbReference>
<dbReference type="PROSITE" id="PS00070">
    <property type="entry name" value="ALDEHYDE_DEHYDR_CYS"/>
    <property type="match status" value="1"/>
</dbReference>
<dbReference type="PANTHER" id="PTHR43570">
    <property type="entry name" value="ALDEHYDE DEHYDROGENASE"/>
    <property type="match status" value="1"/>
</dbReference>
<evidence type="ECO:0000256" key="4">
    <source>
        <dbReference type="PIRNR" id="PIRNR036492"/>
    </source>
</evidence>
<dbReference type="InterPro" id="IPR016162">
    <property type="entry name" value="Ald_DH_N"/>
</dbReference>
<evidence type="ECO:0000256" key="6">
    <source>
        <dbReference type="PROSITE-ProRule" id="PRU10007"/>
    </source>
</evidence>
<comment type="caution">
    <text evidence="9">The sequence shown here is derived from an EMBL/GenBank/DDBJ whole genome shotgun (WGS) entry which is preliminary data.</text>
</comment>
<dbReference type="OrthoDB" id="9762913at2"/>
<dbReference type="InterPro" id="IPR016163">
    <property type="entry name" value="Ald_DH_C"/>
</dbReference>
<dbReference type="GO" id="GO:0005737">
    <property type="term" value="C:cytoplasm"/>
    <property type="evidence" value="ECO:0007669"/>
    <property type="project" value="TreeGrafter"/>
</dbReference>
<dbReference type="GO" id="GO:0004029">
    <property type="term" value="F:aldehyde dehydrogenase (NAD+) activity"/>
    <property type="evidence" value="ECO:0007669"/>
    <property type="project" value="TreeGrafter"/>
</dbReference>
<feature type="active site" evidence="5">
    <location>
        <position position="228"/>
    </location>
</feature>
<sequence length="443" mass="49694">MNFISDIHFRKQALLKLLHAVQMHEEAIIKALYDDFKKPAFETVVTETAYTLAELSHTIKNIHKWAKPQTVLPSFLNFPSTDYIYKEPYGKVLIIAPWNYPFQLVMSPLIAALAAGNQVVVKPSELTPNTSQIIAKIISETFDKNHVECVLGGVETAQQLLAQRWNYIFFTGSPAVGKIVAQAAAENLTPVTLELGGKNPCIVDENVNLKLAAKRIVWGKFINAGQTCIAPDYILAHQSIKSELIRFLIDEITLAYGDNPEASPDFARIINAKNHQRLVSLLENETVIFGGKSNPEDCYLSPTLLDEPNLDSPVMRGEIFGPILPVLSYETETDLERIIGLYEKPLSLYIFSKNSQFAEKMIRRFSFGGGCVNDTVIHFANKRLPFGGVGQSGMGAYHGKRSFDTFSHLKPIVKKANWLDIPFRYAPYQGKLLLIKKIMKWFS</sequence>
<evidence type="ECO:0000256" key="7">
    <source>
        <dbReference type="RuleBase" id="RU003345"/>
    </source>
</evidence>
<keyword evidence="10" id="KW-1185">Reference proteome</keyword>
<dbReference type="RefSeq" id="WP_131475954.1">
    <property type="nucleotide sequence ID" value="NZ_SJPE01000007.1"/>
</dbReference>
<dbReference type="InterPro" id="IPR016161">
    <property type="entry name" value="Ald_DH/histidinol_DH"/>
</dbReference>
<evidence type="ECO:0000259" key="8">
    <source>
        <dbReference type="Pfam" id="PF00171"/>
    </source>
</evidence>
<dbReference type="PROSITE" id="PS00687">
    <property type="entry name" value="ALDEHYDE_DEHYDR_GLU"/>
    <property type="match status" value="1"/>
</dbReference>
<evidence type="ECO:0000256" key="2">
    <source>
        <dbReference type="ARBA" id="ARBA00023002"/>
    </source>
</evidence>
<dbReference type="AlphaFoldDB" id="A0A4V2L534"/>
<evidence type="ECO:0000313" key="10">
    <source>
        <dbReference type="Proteomes" id="UP000293300"/>
    </source>
</evidence>
<dbReference type="Pfam" id="PF00171">
    <property type="entry name" value="Aldedh"/>
    <property type="match status" value="1"/>
</dbReference>
<dbReference type="InterPro" id="IPR012394">
    <property type="entry name" value="Aldehyde_DH_NAD(P)"/>
</dbReference>
<accession>A0A4V2L534</accession>
<evidence type="ECO:0000313" key="9">
    <source>
        <dbReference type="EMBL" id="TBX69180.1"/>
    </source>
</evidence>
<dbReference type="FunFam" id="3.40.605.10:FF:000004">
    <property type="entry name" value="Aldehyde dehydrogenase"/>
    <property type="match status" value="1"/>
</dbReference>
<dbReference type="Gene3D" id="3.40.605.10">
    <property type="entry name" value="Aldehyde Dehydrogenase, Chain A, domain 1"/>
    <property type="match status" value="1"/>
</dbReference>
<dbReference type="Gene3D" id="3.40.309.10">
    <property type="entry name" value="Aldehyde Dehydrogenase, Chain A, domain 2"/>
    <property type="match status" value="1"/>
</dbReference>
<dbReference type="GO" id="GO:0006081">
    <property type="term" value="P:aldehyde metabolic process"/>
    <property type="evidence" value="ECO:0007669"/>
    <property type="project" value="InterPro"/>
</dbReference>
<feature type="active site" evidence="5 6">
    <location>
        <position position="194"/>
    </location>
</feature>
<feature type="domain" description="Aldehyde dehydrogenase" evidence="8">
    <location>
        <begin position="8"/>
        <end position="410"/>
    </location>
</feature>
<dbReference type="EMBL" id="SJPE01000007">
    <property type="protein sequence ID" value="TBX69180.1"/>
    <property type="molecule type" value="Genomic_DNA"/>
</dbReference>
<gene>
    <name evidence="9" type="ORF">EZL74_07315</name>
</gene>
<reference evidence="9 10" key="1">
    <citation type="submission" date="2019-02" db="EMBL/GenBank/DDBJ databases">
        <title>Flavobacterium sp. RD-2-33 isolated from forest soil.</title>
        <authorList>
            <person name="Chaudhary D.K."/>
        </authorList>
    </citation>
    <scope>NUCLEOTIDE SEQUENCE [LARGE SCALE GENOMIC DNA]</scope>
    <source>
        <strain evidence="9 10">RD-2-33</strain>
    </source>
</reference>
<protein>
    <recommendedName>
        <fullName evidence="4">Aldehyde dehydrogenase</fullName>
    </recommendedName>
</protein>
<keyword evidence="3" id="KW-0520">NAD</keyword>
<dbReference type="InterPro" id="IPR029510">
    <property type="entry name" value="Ald_DH_CS_GLU"/>
</dbReference>
<evidence type="ECO:0000256" key="5">
    <source>
        <dbReference type="PIRSR" id="PIRSR036492-1"/>
    </source>
</evidence>
<proteinExistence type="inferred from homology"/>
<dbReference type="Proteomes" id="UP000293300">
    <property type="component" value="Unassembled WGS sequence"/>
</dbReference>
<dbReference type="InterPro" id="IPR016160">
    <property type="entry name" value="Ald_DH_CS_CYS"/>
</dbReference>
<comment type="similarity">
    <text evidence="1 4 7">Belongs to the aldehyde dehydrogenase family.</text>
</comment>
<name>A0A4V2L534_9FLAO</name>
<dbReference type="InterPro" id="IPR015590">
    <property type="entry name" value="Aldehyde_DH_dom"/>
</dbReference>
<dbReference type="PIRSF" id="PIRSF036492">
    <property type="entry name" value="ALDH"/>
    <property type="match status" value="1"/>
</dbReference>
<dbReference type="SUPFAM" id="SSF53720">
    <property type="entry name" value="ALDH-like"/>
    <property type="match status" value="1"/>
</dbReference>
<keyword evidence="2 4" id="KW-0560">Oxidoreductase</keyword>
<organism evidence="9 10">
    <name type="scientific">Flavobacterium silvisoli</name>
    <dbReference type="NCBI Taxonomy" id="2529433"/>
    <lineage>
        <taxon>Bacteria</taxon>
        <taxon>Pseudomonadati</taxon>
        <taxon>Bacteroidota</taxon>
        <taxon>Flavobacteriia</taxon>
        <taxon>Flavobacteriales</taxon>
        <taxon>Flavobacteriaceae</taxon>
        <taxon>Flavobacterium</taxon>
    </lineage>
</organism>
<evidence type="ECO:0000256" key="1">
    <source>
        <dbReference type="ARBA" id="ARBA00009986"/>
    </source>
</evidence>
<dbReference type="CDD" id="cd07136">
    <property type="entry name" value="ALDH_YwdH-P39616"/>
    <property type="match status" value="1"/>
</dbReference>